<dbReference type="GO" id="GO:0016787">
    <property type="term" value="F:hydrolase activity"/>
    <property type="evidence" value="ECO:0007669"/>
    <property type="project" value="UniProtKB-KW"/>
</dbReference>
<sequence>MALWINDGLHEAAQGIRSFLLVGQSNMAGRGDLTPENTITAPDCFMLRMGRWQPMSEPINVDRAVAEGAVPRSGANLAASFAAQLQKETGAKIGLIPCADGGTRISQWQPGEVLFDHAVFQAKLAMRTSALTAILWHQGESDCLAPEQLEAYPEQFLRTMRAFREELGDLPIVVGELGYPENGFHGTPAELLKEFNHRLPELATQLPKCAVVSAADLTARPDGLHFTTESLRTLGLRYLEAYKSLV</sequence>
<dbReference type="PANTHER" id="PTHR31988:SF19">
    <property type="entry name" value="9-O-ACETYL-N-ACETYLNEURAMINIC ACID DEACETYLASE-RELATED"/>
    <property type="match status" value="1"/>
</dbReference>
<dbReference type="InterPro" id="IPR005181">
    <property type="entry name" value="SASA"/>
</dbReference>
<evidence type="ECO:0000313" key="3">
    <source>
        <dbReference type="EMBL" id="CUN06671.1"/>
    </source>
</evidence>
<dbReference type="EMBL" id="CYXN01000013">
    <property type="protein sequence ID" value="CUN06671.1"/>
    <property type="molecule type" value="Genomic_DNA"/>
</dbReference>
<gene>
    <name evidence="3" type="ORF">ERS852582_01774</name>
</gene>
<dbReference type="Gene3D" id="3.40.50.1110">
    <property type="entry name" value="SGNH hydrolase"/>
    <property type="match status" value="1"/>
</dbReference>
<dbReference type="PANTHER" id="PTHR31988">
    <property type="entry name" value="ESTERASE, PUTATIVE (DUF303)-RELATED"/>
    <property type="match status" value="1"/>
</dbReference>
<dbReference type="InterPro" id="IPR036514">
    <property type="entry name" value="SGNH_hydro_sf"/>
</dbReference>
<dbReference type="AlphaFoldDB" id="A0A173TVG3"/>
<evidence type="ECO:0000313" key="4">
    <source>
        <dbReference type="Proteomes" id="UP000095649"/>
    </source>
</evidence>
<protein>
    <submittedName>
        <fullName evidence="3">Domain of uncharacterized function (DUF303)</fullName>
    </submittedName>
</protein>
<dbReference type="OrthoDB" id="2574457at2"/>
<evidence type="ECO:0000256" key="1">
    <source>
        <dbReference type="ARBA" id="ARBA00022801"/>
    </source>
</evidence>
<accession>A0A173TVG3</accession>
<evidence type="ECO:0000259" key="2">
    <source>
        <dbReference type="Pfam" id="PF03629"/>
    </source>
</evidence>
<organism evidence="3 4">
    <name type="scientific">Faecalibacterium prausnitzii</name>
    <dbReference type="NCBI Taxonomy" id="853"/>
    <lineage>
        <taxon>Bacteria</taxon>
        <taxon>Bacillati</taxon>
        <taxon>Bacillota</taxon>
        <taxon>Clostridia</taxon>
        <taxon>Eubacteriales</taxon>
        <taxon>Oscillospiraceae</taxon>
        <taxon>Faecalibacterium</taxon>
    </lineage>
</organism>
<dbReference type="RefSeq" id="WP_055186212.1">
    <property type="nucleotide sequence ID" value="NZ_CYXN01000013.1"/>
</dbReference>
<name>A0A173TVG3_9FIRM</name>
<reference evidence="3 4" key="1">
    <citation type="submission" date="2015-09" db="EMBL/GenBank/DDBJ databases">
        <authorList>
            <consortium name="Pathogen Informatics"/>
        </authorList>
    </citation>
    <scope>NUCLEOTIDE SEQUENCE [LARGE SCALE GENOMIC DNA]</scope>
    <source>
        <strain evidence="3 4">2789STDY5834970</strain>
    </source>
</reference>
<proteinExistence type="predicted"/>
<dbReference type="SUPFAM" id="SSF52266">
    <property type="entry name" value="SGNH hydrolase"/>
    <property type="match status" value="1"/>
</dbReference>
<dbReference type="Proteomes" id="UP000095649">
    <property type="component" value="Unassembled WGS sequence"/>
</dbReference>
<dbReference type="Pfam" id="PF03629">
    <property type="entry name" value="SASA"/>
    <property type="match status" value="1"/>
</dbReference>
<feature type="domain" description="Sialate O-acetylesterase" evidence="2">
    <location>
        <begin position="19"/>
        <end position="243"/>
    </location>
</feature>
<dbReference type="InterPro" id="IPR052940">
    <property type="entry name" value="Carb_Esterase_6"/>
</dbReference>
<keyword evidence="1" id="KW-0378">Hydrolase</keyword>